<protein>
    <submittedName>
        <fullName evidence="3">Subclass B3 metallo-beta-lactamase</fullName>
        <ecNumber evidence="3">3.5.2.6</ecNumber>
    </submittedName>
</protein>
<organism evidence="3 4">
    <name type="scientific">Microbulbifer pacificus</name>
    <dbReference type="NCBI Taxonomy" id="407164"/>
    <lineage>
        <taxon>Bacteria</taxon>
        <taxon>Pseudomonadati</taxon>
        <taxon>Pseudomonadota</taxon>
        <taxon>Gammaproteobacteria</taxon>
        <taxon>Cellvibrionales</taxon>
        <taxon>Microbulbiferaceae</taxon>
        <taxon>Microbulbifer</taxon>
    </lineage>
</organism>
<reference evidence="3 4" key="1">
    <citation type="submission" date="2023-10" db="EMBL/GenBank/DDBJ databases">
        <title>Description of Microbulbifer bruguierae sp. nov., isolated from the sediments of mangrove plant Bruguiera sexangula and comparative genomic analyses of the genus Microbulbifer.</title>
        <authorList>
            <person name="Long M."/>
        </authorList>
    </citation>
    <scope>NUCLEOTIDE SEQUENCE [LARGE SCALE GENOMIC DNA]</scope>
    <source>
        <strain evidence="3 4">SPO729</strain>
    </source>
</reference>
<dbReference type="PANTHER" id="PTHR42951">
    <property type="entry name" value="METALLO-BETA-LACTAMASE DOMAIN-CONTAINING"/>
    <property type="match status" value="1"/>
</dbReference>
<dbReference type="SUPFAM" id="SSF56281">
    <property type="entry name" value="Metallo-hydrolase/oxidoreductase"/>
    <property type="match status" value="1"/>
</dbReference>
<keyword evidence="4" id="KW-1185">Reference proteome</keyword>
<evidence type="ECO:0000256" key="1">
    <source>
        <dbReference type="SAM" id="SignalP"/>
    </source>
</evidence>
<dbReference type="EMBL" id="CP137555">
    <property type="protein sequence ID" value="WOX07208.1"/>
    <property type="molecule type" value="Genomic_DNA"/>
</dbReference>
<dbReference type="AlphaFoldDB" id="A0AAU0N5L4"/>
<dbReference type="KEGG" id="mpaf:R5R33_08750"/>
<feature type="chain" id="PRO_5043502073" evidence="1">
    <location>
        <begin position="28"/>
        <end position="300"/>
    </location>
</feature>
<accession>A0AAU0N5L4</accession>
<dbReference type="RefSeq" id="WP_318955637.1">
    <property type="nucleotide sequence ID" value="NZ_CP137555.1"/>
</dbReference>
<proteinExistence type="predicted"/>
<dbReference type="Proteomes" id="UP001302477">
    <property type="component" value="Chromosome"/>
</dbReference>
<name>A0AAU0N5L4_9GAMM</name>
<dbReference type="GO" id="GO:0008800">
    <property type="term" value="F:beta-lactamase activity"/>
    <property type="evidence" value="ECO:0007669"/>
    <property type="project" value="UniProtKB-EC"/>
</dbReference>
<dbReference type="NCBIfam" id="NF012229">
    <property type="entry name" value="bla_class_B_core"/>
    <property type="match status" value="1"/>
</dbReference>
<dbReference type="PANTHER" id="PTHR42951:SF17">
    <property type="entry name" value="METALLO-BETA-LACTAMASE DOMAIN-CONTAINING PROTEIN"/>
    <property type="match status" value="1"/>
</dbReference>
<dbReference type="Pfam" id="PF00753">
    <property type="entry name" value="Lactamase_B"/>
    <property type="match status" value="1"/>
</dbReference>
<dbReference type="NCBIfam" id="NF033105">
    <property type="entry name" value="bla_subclass_B3"/>
    <property type="match status" value="1"/>
</dbReference>
<keyword evidence="1" id="KW-0732">Signal</keyword>
<dbReference type="SMART" id="SM00849">
    <property type="entry name" value="Lactamase_B"/>
    <property type="match status" value="1"/>
</dbReference>
<gene>
    <name evidence="3" type="primary">bla</name>
    <name evidence="3" type="ORF">R5R33_08750</name>
</gene>
<evidence type="ECO:0000313" key="3">
    <source>
        <dbReference type="EMBL" id="WOX07208.1"/>
    </source>
</evidence>
<dbReference type="InterPro" id="IPR001279">
    <property type="entry name" value="Metallo-B-lactamas"/>
</dbReference>
<dbReference type="EC" id="3.5.2.6" evidence="3"/>
<evidence type="ECO:0000313" key="4">
    <source>
        <dbReference type="Proteomes" id="UP001302477"/>
    </source>
</evidence>
<keyword evidence="3" id="KW-0378">Hydrolase</keyword>
<feature type="signal peptide" evidence="1">
    <location>
        <begin position="1"/>
        <end position="27"/>
    </location>
</feature>
<dbReference type="InterPro" id="IPR036866">
    <property type="entry name" value="RibonucZ/Hydroxyglut_hydro"/>
</dbReference>
<dbReference type="Gene3D" id="3.60.15.10">
    <property type="entry name" value="Ribonuclease Z/Hydroxyacylglutathione hydrolase-like"/>
    <property type="match status" value="1"/>
</dbReference>
<dbReference type="InterPro" id="IPR050855">
    <property type="entry name" value="NDM-1-like"/>
</dbReference>
<feature type="domain" description="Metallo-beta-lactamase" evidence="2">
    <location>
        <begin position="64"/>
        <end position="252"/>
    </location>
</feature>
<evidence type="ECO:0000259" key="2">
    <source>
        <dbReference type="SMART" id="SM00849"/>
    </source>
</evidence>
<sequence>MSNFFGVGAAKILLTGAVITAAAFATAAEQPLPQLKAYEVPEPWRTPVAPLQISEHTWQIGTQELSALLIKTDAGAVLIDGGMPQAAAHLLDNMRKLGVGPQDLKWILHSHAHIDHAGPLAEIRRATGARLVSNAESGRLLASGGAGDIHFGDALLFSPVDVDRYVLDGETVELGGFQFNVHFIPGHTPGSMAWTWQDRRNGKTVDVAYVDSLTAPGYQLLDNPRYPNLLQDFGFTFAKVRDLPCDLLLTPHPGASGWSYTVEARQQKEMDCRDYAVQAQLQLDKQLEKQRQLKKKQAKH</sequence>